<name>A0ABR9P9B8_9ACTN</name>
<dbReference type="CDD" id="cd16917">
    <property type="entry name" value="HATPase_UhpB-NarQ-NarX-like"/>
    <property type="match status" value="1"/>
</dbReference>
<evidence type="ECO:0000256" key="10">
    <source>
        <dbReference type="SAM" id="Phobius"/>
    </source>
</evidence>
<dbReference type="Proteomes" id="UP000806528">
    <property type="component" value="Unassembled WGS sequence"/>
</dbReference>
<keyword evidence="5" id="KW-0547">Nucleotide-binding</keyword>
<accession>A0ABR9P9B8</accession>
<evidence type="ECO:0000256" key="7">
    <source>
        <dbReference type="ARBA" id="ARBA00022840"/>
    </source>
</evidence>
<evidence type="ECO:0000256" key="2">
    <source>
        <dbReference type="ARBA" id="ARBA00012438"/>
    </source>
</evidence>
<organism evidence="12 13">
    <name type="scientific">Nocardiopsis coralli</name>
    <dbReference type="NCBI Taxonomy" id="2772213"/>
    <lineage>
        <taxon>Bacteria</taxon>
        <taxon>Bacillati</taxon>
        <taxon>Actinomycetota</taxon>
        <taxon>Actinomycetes</taxon>
        <taxon>Streptosporangiales</taxon>
        <taxon>Nocardiopsidaceae</taxon>
        <taxon>Nocardiopsis</taxon>
    </lineage>
</organism>
<keyword evidence="7" id="KW-0067">ATP-binding</keyword>
<sequence length="542" mass="57171">MDAPRHRRRRWAAPAADLLLWAVLAGAAVAELWDDPGRAAVPESAVALVVSAVAVALSRRAPAAALVLVTAYATAQAVSTGLALFSTTFPMVPLLWQAVMAFRYGSRSDRPGPVVASSVLAAGTTFAANLGSAVWSGLETRAFLSSLVDWSGGALALVLAVVAPWLFARYRRRRLELTRGGWEVAARMERTRAAEADRSRLRERAQIASRMHDSLGHDLSLIAVRAAALEMASGDDPERSAAAAELRSAAHEANLRLREVIGVLREDPAEGPGESVAALVEQAAEAGLAVRLLREGPGPDPDSWAGGTVHRVVREALTNAAKYTPGSQVSVHVVREEGAVRVTVSDTGPGAAPSLPGRTDGEGGLAVLRASVEEAGGHLEAGPEREGFVVRARIPGTGTPAEADDPTATAHAPPSSETDRLRSRAGSQAWRSLVTALVVPVGLGALVLGLAFSTLSWVSANSVLPPQDYDRLSLGDPVDRVEAVLPRFEYPAGSVEDPPPAPEGSDECRFYLVENESGLPPVYRLCFSDGVLADKEEIERRQ</sequence>
<evidence type="ECO:0000256" key="8">
    <source>
        <dbReference type="ARBA" id="ARBA00023012"/>
    </source>
</evidence>
<protein>
    <recommendedName>
        <fullName evidence="2">histidine kinase</fullName>
        <ecNumber evidence="2">2.7.13.3</ecNumber>
    </recommendedName>
</protein>
<keyword evidence="8" id="KW-0902">Two-component regulatory system</keyword>
<feature type="transmembrane region" description="Helical" evidence="10">
    <location>
        <begin position="150"/>
        <end position="168"/>
    </location>
</feature>
<comment type="caution">
    <text evidence="12">The sequence shown here is derived from an EMBL/GenBank/DDBJ whole genome shotgun (WGS) entry which is preliminary data.</text>
</comment>
<dbReference type="EC" id="2.7.13.3" evidence="2"/>
<dbReference type="InterPro" id="IPR050482">
    <property type="entry name" value="Sensor_HK_TwoCompSys"/>
</dbReference>
<reference evidence="12 13" key="1">
    <citation type="submission" date="2020-09" db="EMBL/GenBank/DDBJ databases">
        <title>Diversity and distribution of actinomycetes associated with coral in the coast of Hainan.</title>
        <authorList>
            <person name="Li F."/>
        </authorList>
    </citation>
    <scope>NUCLEOTIDE SEQUENCE [LARGE SCALE GENOMIC DNA]</scope>
    <source>
        <strain evidence="12 13">HNM0947</strain>
    </source>
</reference>
<keyword evidence="4" id="KW-0808">Transferase</keyword>
<dbReference type="Pfam" id="PF07730">
    <property type="entry name" value="HisKA_3"/>
    <property type="match status" value="1"/>
</dbReference>
<keyword evidence="6 12" id="KW-0418">Kinase</keyword>
<feature type="transmembrane region" description="Helical" evidence="10">
    <location>
        <begin position="118"/>
        <end position="138"/>
    </location>
</feature>
<evidence type="ECO:0000256" key="1">
    <source>
        <dbReference type="ARBA" id="ARBA00000085"/>
    </source>
</evidence>
<dbReference type="InterPro" id="IPR011712">
    <property type="entry name" value="Sig_transdc_His_kin_sub3_dim/P"/>
</dbReference>
<feature type="transmembrane region" description="Helical" evidence="10">
    <location>
        <begin position="89"/>
        <end position="106"/>
    </location>
</feature>
<keyword evidence="3" id="KW-0597">Phosphoprotein</keyword>
<dbReference type="RefSeq" id="WP_193123037.1">
    <property type="nucleotide sequence ID" value="NZ_JADBGI010000015.1"/>
</dbReference>
<dbReference type="GO" id="GO:0016301">
    <property type="term" value="F:kinase activity"/>
    <property type="evidence" value="ECO:0007669"/>
    <property type="project" value="UniProtKB-KW"/>
</dbReference>
<keyword evidence="10" id="KW-0472">Membrane</keyword>
<evidence type="ECO:0000313" key="13">
    <source>
        <dbReference type="Proteomes" id="UP000806528"/>
    </source>
</evidence>
<keyword evidence="10" id="KW-1133">Transmembrane helix</keyword>
<dbReference type="InterPro" id="IPR003594">
    <property type="entry name" value="HATPase_dom"/>
</dbReference>
<evidence type="ECO:0000256" key="3">
    <source>
        <dbReference type="ARBA" id="ARBA00022553"/>
    </source>
</evidence>
<feature type="transmembrane region" description="Helical" evidence="10">
    <location>
        <begin position="432"/>
        <end position="458"/>
    </location>
</feature>
<evidence type="ECO:0000259" key="11">
    <source>
        <dbReference type="PROSITE" id="PS50109"/>
    </source>
</evidence>
<gene>
    <name evidence="12" type="ORF">IDM40_17220</name>
</gene>
<dbReference type="PROSITE" id="PS50109">
    <property type="entry name" value="HIS_KIN"/>
    <property type="match status" value="1"/>
</dbReference>
<feature type="compositionally biased region" description="Low complexity" evidence="9">
    <location>
        <begin position="406"/>
        <end position="416"/>
    </location>
</feature>
<dbReference type="SMART" id="SM00387">
    <property type="entry name" value="HATPase_c"/>
    <property type="match status" value="1"/>
</dbReference>
<feature type="region of interest" description="Disordered" evidence="9">
    <location>
        <begin position="395"/>
        <end position="424"/>
    </location>
</feature>
<feature type="transmembrane region" description="Helical" evidence="10">
    <location>
        <begin position="12"/>
        <end position="33"/>
    </location>
</feature>
<dbReference type="SUPFAM" id="SSF55874">
    <property type="entry name" value="ATPase domain of HSP90 chaperone/DNA topoisomerase II/histidine kinase"/>
    <property type="match status" value="1"/>
</dbReference>
<keyword evidence="13" id="KW-1185">Reference proteome</keyword>
<evidence type="ECO:0000256" key="4">
    <source>
        <dbReference type="ARBA" id="ARBA00022679"/>
    </source>
</evidence>
<proteinExistence type="predicted"/>
<comment type="catalytic activity">
    <reaction evidence="1">
        <text>ATP + protein L-histidine = ADP + protein N-phospho-L-histidine.</text>
        <dbReference type="EC" id="2.7.13.3"/>
    </reaction>
</comment>
<feature type="domain" description="Histidine kinase" evidence="11">
    <location>
        <begin position="309"/>
        <end position="398"/>
    </location>
</feature>
<evidence type="ECO:0000256" key="6">
    <source>
        <dbReference type="ARBA" id="ARBA00022777"/>
    </source>
</evidence>
<dbReference type="Gene3D" id="1.20.5.1930">
    <property type="match status" value="1"/>
</dbReference>
<dbReference type="EMBL" id="JADBGI010000015">
    <property type="protein sequence ID" value="MBE3000427.1"/>
    <property type="molecule type" value="Genomic_DNA"/>
</dbReference>
<dbReference type="PANTHER" id="PTHR24421">
    <property type="entry name" value="NITRATE/NITRITE SENSOR PROTEIN NARX-RELATED"/>
    <property type="match status" value="1"/>
</dbReference>
<dbReference type="Gene3D" id="3.30.565.10">
    <property type="entry name" value="Histidine kinase-like ATPase, C-terminal domain"/>
    <property type="match status" value="1"/>
</dbReference>
<dbReference type="Pfam" id="PF02518">
    <property type="entry name" value="HATPase_c"/>
    <property type="match status" value="1"/>
</dbReference>
<evidence type="ECO:0000313" key="12">
    <source>
        <dbReference type="EMBL" id="MBE3000427.1"/>
    </source>
</evidence>
<evidence type="ECO:0000256" key="9">
    <source>
        <dbReference type="SAM" id="MobiDB-lite"/>
    </source>
</evidence>
<dbReference type="PANTHER" id="PTHR24421:SF10">
    <property type="entry name" value="NITRATE_NITRITE SENSOR PROTEIN NARQ"/>
    <property type="match status" value="1"/>
</dbReference>
<evidence type="ECO:0000256" key="5">
    <source>
        <dbReference type="ARBA" id="ARBA00022741"/>
    </source>
</evidence>
<dbReference type="InterPro" id="IPR036890">
    <property type="entry name" value="HATPase_C_sf"/>
</dbReference>
<keyword evidence="10" id="KW-0812">Transmembrane</keyword>
<dbReference type="InterPro" id="IPR005467">
    <property type="entry name" value="His_kinase_dom"/>
</dbReference>